<dbReference type="InterPro" id="IPR008984">
    <property type="entry name" value="SMAD_FHA_dom_sf"/>
</dbReference>
<dbReference type="PROSITE" id="PS50006">
    <property type="entry name" value="FHA_DOMAIN"/>
    <property type="match status" value="1"/>
</dbReference>
<dbReference type="NCBIfam" id="TIGR03354">
    <property type="entry name" value="VI_FHA"/>
    <property type="match status" value="1"/>
</dbReference>
<dbReference type="Proteomes" id="UP000266693">
    <property type="component" value="Unassembled WGS sequence"/>
</dbReference>
<dbReference type="RefSeq" id="WP_118864589.1">
    <property type="nucleotide sequence ID" value="NZ_QWLV01000006.1"/>
</dbReference>
<reference evidence="3 4" key="1">
    <citation type="submission" date="2018-08" db="EMBL/GenBank/DDBJ databases">
        <title>The multiple taxonomic identification of Sphingomonas gilva.</title>
        <authorList>
            <person name="Zhu D."/>
            <person name="Zheng S."/>
        </authorList>
    </citation>
    <scope>NUCLEOTIDE SEQUENCE [LARGE SCALE GENOMIC DNA]</scope>
    <source>
        <strain evidence="3 4">ZDH117</strain>
    </source>
</reference>
<dbReference type="Pfam" id="PF00498">
    <property type="entry name" value="FHA"/>
    <property type="match status" value="1"/>
</dbReference>
<feature type="region of interest" description="Disordered" evidence="1">
    <location>
        <begin position="114"/>
        <end position="361"/>
    </location>
</feature>
<accession>A0A396RL27</accession>
<evidence type="ECO:0000313" key="4">
    <source>
        <dbReference type="Proteomes" id="UP000266693"/>
    </source>
</evidence>
<keyword evidence="4" id="KW-1185">Reference proteome</keyword>
<dbReference type="CDD" id="cd00060">
    <property type="entry name" value="FHA"/>
    <property type="match status" value="1"/>
</dbReference>
<feature type="compositionally biased region" description="Low complexity" evidence="1">
    <location>
        <begin position="197"/>
        <end position="213"/>
    </location>
</feature>
<feature type="compositionally biased region" description="Low complexity" evidence="1">
    <location>
        <begin position="308"/>
        <end position="317"/>
    </location>
</feature>
<protein>
    <submittedName>
        <fullName evidence="3">Type VI secretion system-associated FHA domain protein TagH</fullName>
    </submittedName>
</protein>
<gene>
    <name evidence="3" type="primary">tagH</name>
    <name evidence="3" type="ORF">D1610_12840</name>
</gene>
<dbReference type="EMBL" id="QWLV01000006">
    <property type="protein sequence ID" value="RHW17008.1"/>
    <property type="molecule type" value="Genomic_DNA"/>
</dbReference>
<dbReference type="AlphaFoldDB" id="A0A396RL27"/>
<dbReference type="SMART" id="SM00240">
    <property type="entry name" value="FHA"/>
    <property type="match status" value="1"/>
</dbReference>
<dbReference type="OrthoDB" id="273564at2"/>
<dbReference type="SUPFAM" id="SSF49879">
    <property type="entry name" value="SMAD/FHA domain"/>
    <property type="match status" value="1"/>
</dbReference>
<evidence type="ECO:0000259" key="2">
    <source>
        <dbReference type="PROSITE" id="PS50006"/>
    </source>
</evidence>
<evidence type="ECO:0000256" key="1">
    <source>
        <dbReference type="SAM" id="MobiDB-lite"/>
    </source>
</evidence>
<proteinExistence type="predicted"/>
<feature type="compositionally biased region" description="Pro residues" evidence="1">
    <location>
        <begin position="339"/>
        <end position="357"/>
    </location>
</feature>
<feature type="domain" description="FHA" evidence="2">
    <location>
        <begin position="28"/>
        <end position="78"/>
    </location>
</feature>
<dbReference type="InterPro" id="IPR017735">
    <property type="entry name" value="T6SS_FHA"/>
</dbReference>
<dbReference type="InterPro" id="IPR000253">
    <property type="entry name" value="FHA_dom"/>
</dbReference>
<feature type="compositionally biased region" description="Low complexity" evidence="1">
    <location>
        <begin position="133"/>
        <end position="153"/>
    </location>
</feature>
<dbReference type="Gene3D" id="2.60.200.20">
    <property type="match status" value="1"/>
</dbReference>
<organism evidence="3 4">
    <name type="scientific">Sphingomonas gilva</name>
    <dbReference type="NCBI Taxonomy" id="2305907"/>
    <lineage>
        <taxon>Bacteria</taxon>
        <taxon>Pseudomonadati</taxon>
        <taxon>Pseudomonadota</taxon>
        <taxon>Alphaproteobacteria</taxon>
        <taxon>Sphingomonadales</taxon>
        <taxon>Sphingomonadaceae</taxon>
        <taxon>Sphingomonas</taxon>
    </lineage>
</organism>
<name>A0A396RL27_9SPHN</name>
<evidence type="ECO:0000313" key="3">
    <source>
        <dbReference type="EMBL" id="RHW17008.1"/>
    </source>
</evidence>
<comment type="caution">
    <text evidence="3">The sequence shown here is derived from an EMBL/GenBank/DDBJ whole genome shotgun (WGS) entry which is preliminary data.</text>
</comment>
<sequence length="554" mass="58172">MTLTFRIRNFDRLDNGMPTEFVLNRRGAMIGRSPTCDWSLPDPRNYISSRHCEIGYGDGHYQLTDVSTNGTFLNGAPDRMAEPRRVAQGDVFLIGQYEVVAELSGEAVAAIEREQDAAQAAQSSGWTGWDSHGGAQQPPAEAPAAASSGWATPPAAPSGGGSGWAAPPPAPSGGGQSWAPQTGPSLARPAAHRAHEGGAAAAPSVSGAGWSPAQRAPEPPVRSTWEEQMPAPDPASGWSSAAPDRAPPPSPDDIWGKISEGNVVDWARGGFGQPIETPADPLGLNKPQAREALPTAQPQMSKFDDGWGAPPAGAPAPSANESWAAKPPERTSAPRAAPAAPPPPPAAARPAPAPAPAPAASSAQALETFIAGAGITRDQLKEMSPETLARAGGLFRKLIAGLVVMVEARARAKSQMGAEATSLEFDGNNPIKFARTPEQAIAQLLNPPERGFMDSGRAVEDAFYDLQSHQMATLKAMQGALKATLDRFSPTAIKARAENKGLLAKIMPGARDAALWSAYEREFGGVAQGSDEAFMDVFAKEFRKAYEDQARKRR</sequence>
<dbReference type="InterPro" id="IPR046883">
    <property type="entry name" value="T6SS_FHA_C"/>
</dbReference>
<dbReference type="Pfam" id="PF20232">
    <property type="entry name" value="T6SS_FHA_C"/>
    <property type="match status" value="1"/>
</dbReference>